<evidence type="ECO:0000259" key="10">
    <source>
        <dbReference type="PROSITE" id="PS50865"/>
    </source>
</evidence>
<dbReference type="Pfam" id="PF01753">
    <property type="entry name" value="zf-MYND"/>
    <property type="match status" value="1"/>
</dbReference>
<evidence type="ECO:0008006" key="12">
    <source>
        <dbReference type="Google" id="ProtNLM"/>
    </source>
</evidence>
<organism evidence="11">
    <name type="scientific">Octopus bimaculoides</name>
    <name type="common">California two-spotted octopus</name>
    <dbReference type="NCBI Taxonomy" id="37653"/>
    <lineage>
        <taxon>Eukaryota</taxon>
        <taxon>Metazoa</taxon>
        <taxon>Spiralia</taxon>
        <taxon>Lophotrochozoa</taxon>
        <taxon>Mollusca</taxon>
        <taxon>Cephalopoda</taxon>
        <taxon>Coleoidea</taxon>
        <taxon>Octopodiformes</taxon>
        <taxon>Octopoda</taxon>
        <taxon>Incirrata</taxon>
        <taxon>Octopodidae</taxon>
        <taxon>Octopus</taxon>
    </lineage>
</organism>
<dbReference type="STRING" id="37653.A0A0L8FJD1"/>
<feature type="domain" description="MYND-type" evidence="10">
    <location>
        <begin position="680"/>
        <end position="722"/>
    </location>
</feature>
<dbReference type="Gene3D" id="1.25.40.10">
    <property type="entry name" value="Tetratricopeptide repeat domain"/>
    <property type="match status" value="1"/>
</dbReference>
<dbReference type="PROSITE" id="PS01360">
    <property type="entry name" value="ZF_MYND_1"/>
    <property type="match status" value="1"/>
</dbReference>
<dbReference type="GO" id="GO:0045814">
    <property type="term" value="P:negative regulation of gene expression, epigenetic"/>
    <property type="evidence" value="ECO:0007669"/>
    <property type="project" value="TreeGrafter"/>
</dbReference>
<feature type="domain" description="SET" evidence="9">
    <location>
        <begin position="312"/>
        <end position="644"/>
    </location>
</feature>
<keyword evidence="4" id="KW-0479">Metal-binding</keyword>
<protein>
    <recommendedName>
        <fullName evidence="12">MYND-type domain-containing protein</fullName>
    </recommendedName>
</protein>
<evidence type="ECO:0000256" key="8">
    <source>
        <dbReference type="PROSITE-ProRule" id="PRU00339"/>
    </source>
</evidence>
<dbReference type="PANTHER" id="PTHR46402:SF2">
    <property type="entry name" value="HISTONE-LYSINE N-TRIMETHYLTRANSFERASE SMYD5"/>
    <property type="match status" value="1"/>
</dbReference>
<dbReference type="InterPro" id="IPR001214">
    <property type="entry name" value="SET_dom"/>
</dbReference>
<keyword evidence="5 7" id="KW-0863">Zinc-finger</keyword>
<dbReference type="PANTHER" id="PTHR46402">
    <property type="entry name" value="SET AND MYND DOMAIN-CONTAINING PROTEIN 5"/>
    <property type="match status" value="1"/>
</dbReference>
<evidence type="ECO:0000313" key="11">
    <source>
        <dbReference type="EMBL" id="KOF64171.1"/>
    </source>
</evidence>
<dbReference type="InterPro" id="IPR002893">
    <property type="entry name" value="Znf_MYND"/>
</dbReference>
<dbReference type="PROSITE" id="PS50005">
    <property type="entry name" value="TPR"/>
    <property type="match status" value="1"/>
</dbReference>
<evidence type="ECO:0000256" key="3">
    <source>
        <dbReference type="ARBA" id="ARBA00022691"/>
    </source>
</evidence>
<dbReference type="SUPFAM" id="SSF82199">
    <property type="entry name" value="SET domain"/>
    <property type="match status" value="1"/>
</dbReference>
<dbReference type="EMBL" id="KQ430417">
    <property type="protein sequence ID" value="KOF64171.1"/>
    <property type="molecule type" value="Genomic_DNA"/>
</dbReference>
<dbReference type="OrthoDB" id="438641at2759"/>
<evidence type="ECO:0000256" key="1">
    <source>
        <dbReference type="ARBA" id="ARBA00022603"/>
    </source>
</evidence>
<keyword evidence="2" id="KW-0808">Transferase</keyword>
<evidence type="ECO:0000256" key="4">
    <source>
        <dbReference type="ARBA" id="ARBA00022723"/>
    </source>
</evidence>
<sequence length="731" mass="84037">MEAIERQADKQIENKNYSEAIKKFDSLLTNPIIEPQYLYKRAKCHYHLNVFQNAQADIKEAISNGLTTSPVYILAGKIAAKQAKYEEALTYYKNVLKTEPGNPEVIADLKTIQKEILDTYEANSKDGETEEENLSPTKFCTQDIYPGDDLLLKNEKEILEVNYKIVSEVNESEDDPRLSFLPAHMKNPAKLAIQGQTCQMRGQLEEAMQFFDMAILLDKTNHNFRLFKARLCFQMEKNLESLQQLWLIPKSLRNHEIWKLGGLIVKDLDLPVLAEFWIRKATQFSNNADEECKIAFQQIRIKRLYSPLCIDFPVEVVFSRYGKAVVATRDIDANGVIFKDCPLVIGQATDTLTSSPTCDNCGYSLMEPKHYFGDKLNTMKEDLKELIESYWPKRFTVGCEDCYRENYCSKACRTEAMEGYHRVLCPKNNPAASLLYDVRDGDGLAVNPETRMREEYWGGHFSPMIIPRMYASMISYAQKLMEEEGLSEPSLLHWSISKAPYRRFVAFGSSKAVQKNPLFYDLLKDVFKNYKIPYEITKADFDGRYNQATCNLQAFSPYTTPYHKFLANLQEAEMDMTIVSMIKMLEKKPPQASLASLFPLHACTNHSCDNNADILDGEVLGRPGIWVMARRPISKGEEIHITYIDTAMQQKLRRAWLYRSFHFWCKCRRCEFEGSDPDICTNCEKKAPEGKKFAVCSQCKKAWYCSTKCQKSSWKNGHKTICEKAEPVKGK</sequence>
<dbReference type="SUPFAM" id="SSF48452">
    <property type="entry name" value="TPR-like"/>
    <property type="match status" value="2"/>
</dbReference>
<name>A0A0L8FJD1_OCTBM</name>
<dbReference type="InterPro" id="IPR019734">
    <property type="entry name" value="TPR_rpt"/>
</dbReference>
<dbReference type="SUPFAM" id="SSF144232">
    <property type="entry name" value="HIT/MYND zinc finger-like"/>
    <property type="match status" value="2"/>
</dbReference>
<evidence type="ECO:0000256" key="5">
    <source>
        <dbReference type="ARBA" id="ARBA00022771"/>
    </source>
</evidence>
<reference evidence="11" key="1">
    <citation type="submission" date="2015-07" db="EMBL/GenBank/DDBJ databases">
        <title>MeaNS - Measles Nucleotide Surveillance Program.</title>
        <authorList>
            <person name="Tran T."/>
            <person name="Druce J."/>
        </authorList>
    </citation>
    <scope>NUCLEOTIDE SEQUENCE</scope>
    <source>
        <strain evidence="11">UCB-OBI-ISO-001</strain>
        <tissue evidence="11">Gonad</tissue>
    </source>
</reference>
<keyword evidence="1" id="KW-0489">Methyltransferase</keyword>
<dbReference type="OMA" id="EHWARAK"/>
<dbReference type="CDD" id="cd20071">
    <property type="entry name" value="SET_SMYD"/>
    <property type="match status" value="1"/>
</dbReference>
<dbReference type="PROSITE" id="PS50865">
    <property type="entry name" value="ZF_MYND_2"/>
    <property type="match status" value="1"/>
</dbReference>
<dbReference type="KEGG" id="obi:106882978"/>
<evidence type="ECO:0000256" key="2">
    <source>
        <dbReference type="ARBA" id="ARBA00022679"/>
    </source>
</evidence>
<keyword evidence="8" id="KW-0802">TPR repeat</keyword>
<accession>A0A0L8FJD1</accession>
<evidence type="ECO:0000259" key="9">
    <source>
        <dbReference type="PROSITE" id="PS50280"/>
    </source>
</evidence>
<dbReference type="Gene3D" id="2.170.270.10">
    <property type="entry name" value="SET domain"/>
    <property type="match status" value="1"/>
</dbReference>
<dbReference type="SMART" id="SM00028">
    <property type="entry name" value="TPR"/>
    <property type="match status" value="3"/>
</dbReference>
<keyword evidence="6" id="KW-0862">Zinc</keyword>
<dbReference type="GO" id="GO:0032259">
    <property type="term" value="P:methylation"/>
    <property type="evidence" value="ECO:0007669"/>
    <property type="project" value="UniProtKB-KW"/>
</dbReference>
<dbReference type="InterPro" id="IPR046341">
    <property type="entry name" value="SET_dom_sf"/>
</dbReference>
<dbReference type="AlphaFoldDB" id="A0A0L8FJD1"/>
<dbReference type="Pfam" id="PF00856">
    <property type="entry name" value="SET"/>
    <property type="match status" value="1"/>
</dbReference>
<dbReference type="Pfam" id="PF12895">
    <property type="entry name" value="ANAPC3"/>
    <property type="match status" value="1"/>
</dbReference>
<dbReference type="InterPro" id="IPR011990">
    <property type="entry name" value="TPR-like_helical_dom_sf"/>
</dbReference>
<dbReference type="Gene3D" id="6.10.140.2220">
    <property type="match status" value="1"/>
</dbReference>
<evidence type="ECO:0000256" key="6">
    <source>
        <dbReference type="ARBA" id="ARBA00022833"/>
    </source>
</evidence>
<dbReference type="GO" id="GO:0042799">
    <property type="term" value="F:histone H4K20 methyltransferase activity"/>
    <property type="evidence" value="ECO:0007669"/>
    <property type="project" value="TreeGrafter"/>
</dbReference>
<keyword evidence="3" id="KW-0949">S-adenosyl-L-methionine</keyword>
<proteinExistence type="predicted"/>
<dbReference type="PROSITE" id="PS50280">
    <property type="entry name" value="SET"/>
    <property type="match status" value="1"/>
</dbReference>
<evidence type="ECO:0000256" key="7">
    <source>
        <dbReference type="PROSITE-ProRule" id="PRU00134"/>
    </source>
</evidence>
<feature type="repeat" description="TPR" evidence="8">
    <location>
        <begin position="69"/>
        <end position="102"/>
    </location>
</feature>
<dbReference type="GO" id="GO:0008270">
    <property type="term" value="F:zinc ion binding"/>
    <property type="evidence" value="ECO:0007669"/>
    <property type="project" value="UniProtKB-KW"/>
</dbReference>
<gene>
    <name evidence="11" type="ORF">OCBIM_22017687mg</name>
</gene>